<keyword evidence="1" id="KW-0472">Membrane</keyword>
<protein>
    <submittedName>
        <fullName evidence="3">Serine/threonine protein kinase with PASTA sensor(S)</fullName>
    </submittedName>
</protein>
<feature type="transmembrane region" description="Helical" evidence="1">
    <location>
        <begin position="36"/>
        <end position="60"/>
    </location>
</feature>
<feature type="domain" description="PASTA" evidence="2">
    <location>
        <begin position="67"/>
        <end position="136"/>
    </location>
</feature>
<evidence type="ECO:0000259" key="2">
    <source>
        <dbReference type="PROSITE" id="PS51178"/>
    </source>
</evidence>
<keyword evidence="1" id="KW-1133">Transmembrane helix</keyword>
<dbReference type="PROSITE" id="PS51178">
    <property type="entry name" value="PASTA"/>
    <property type="match status" value="3"/>
</dbReference>
<keyword evidence="3" id="KW-0808">Transferase</keyword>
<feature type="domain" description="PASTA" evidence="2">
    <location>
        <begin position="206"/>
        <end position="272"/>
    </location>
</feature>
<dbReference type="InterPro" id="IPR005543">
    <property type="entry name" value="PASTA_dom"/>
</dbReference>
<dbReference type="Gene3D" id="3.30.10.20">
    <property type="match status" value="3"/>
</dbReference>
<organism evidence="3">
    <name type="scientific">human gut metagenome</name>
    <dbReference type="NCBI Taxonomy" id="408170"/>
    <lineage>
        <taxon>unclassified sequences</taxon>
        <taxon>metagenomes</taxon>
        <taxon>organismal metagenomes</taxon>
    </lineage>
</organism>
<keyword evidence="3" id="KW-0723">Serine/threonine-protein kinase</keyword>
<comment type="caution">
    <text evidence="3">The sequence shown here is derived from an EMBL/GenBank/DDBJ whole genome shotgun (WGS) entry which is preliminary data.</text>
</comment>
<reference evidence="3" key="1">
    <citation type="journal article" date="2013" name="Environ. Microbiol.">
        <title>Microbiota from the distal guts of lean and obese adolescents exhibit partial functional redundancy besides clear differences in community structure.</title>
        <authorList>
            <person name="Ferrer M."/>
            <person name="Ruiz A."/>
            <person name="Lanza F."/>
            <person name="Haange S.B."/>
            <person name="Oberbach A."/>
            <person name="Till H."/>
            <person name="Bargiela R."/>
            <person name="Campoy C."/>
            <person name="Segura M.T."/>
            <person name="Richter M."/>
            <person name="von Bergen M."/>
            <person name="Seifert J."/>
            <person name="Suarez A."/>
        </authorList>
    </citation>
    <scope>NUCLEOTIDE SEQUENCE</scope>
</reference>
<dbReference type="Pfam" id="PF03793">
    <property type="entry name" value="PASTA"/>
    <property type="match status" value="3"/>
</dbReference>
<keyword evidence="1" id="KW-0812">Transmembrane</keyword>
<sequence>VERRRESAEKKDSFFGVGQDLTEEAYQRRRKRAKRVSYFTGIFSVGVFAILLFVFLWNFWLEDLFRTAERVDVPDFTGKSYEAVVNDKQYADYHFTVVYTVDPDVPDGIIIEQDPAAGKSRMRVSDGINVQLTVSTGVVMTDVPYVINEDYEKATAALEKAGFTVTTEFQASKDVTAKYVISCEPAPGEKAAAGSSVKLIVSGGPELRPVTVPDLSELTESAAIARIESSGLCYGGTYKETNDAKQGTVFKQSAPANTQLTEYSKVYIWVSDGP</sequence>
<evidence type="ECO:0000313" key="3">
    <source>
        <dbReference type="EMBL" id="EKC62475.1"/>
    </source>
</evidence>
<dbReference type="AlphaFoldDB" id="K1T7V7"/>
<dbReference type="SMART" id="SM00740">
    <property type="entry name" value="PASTA"/>
    <property type="match status" value="3"/>
</dbReference>
<accession>K1T7V7</accession>
<proteinExistence type="predicted"/>
<feature type="non-terminal residue" evidence="3">
    <location>
        <position position="1"/>
    </location>
</feature>
<feature type="domain" description="PASTA" evidence="2">
    <location>
        <begin position="137"/>
        <end position="203"/>
    </location>
</feature>
<evidence type="ECO:0000256" key="1">
    <source>
        <dbReference type="SAM" id="Phobius"/>
    </source>
</evidence>
<dbReference type="CDD" id="cd06577">
    <property type="entry name" value="PASTA_pknB"/>
    <property type="match status" value="3"/>
</dbReference>
<dbReference type="EMBL" id="AJWZ01005472">
    <property type="protein sequence ID" value="EKC62475.1"/>
    <property type="molecule type" value="Genomic_DNA"/>
</dbReference>
<feature type="non-terminal residue" evidence="3">
    <location>
        <position position="274"/>
    </location>
</feature>
<name>K1T7V7_9ZZZZ</name>
<gene>
    <name evidence="3" type="ORF">OBE_07960</name>
</gene>
<keyword evidence="3" id="KW-0418">Kinase</keyword>
<dbReference type="GO" id="GO:0004674">
    <property type="term" value="F:protein serine/threonine kinase activity"/>
    <property type="evidence" value="ECO:0007669"/>
    <property type="project" value="UniProtKB-KW"/>
</dbReference>